<organism evidence="3 4">
    <name type="scientific">Panicum virgatum</name>
    <name type="common">Blackwell switchgrass</name>
    <dbReference type="NCBI Taxonomy" id="38727"/>
    <lineage>
        <taxon>Eukaryota</taxon>
        <taxon>Viridiplantae</taxon>
        <taxon>Streptophyta</taxon>
        <taxon>Embryophyta</taxon>
        <taxon>Tracheophyta</taxon>
        <taxon>Spermatophyta</taxon>
        <taxon>Magnoliopsida</taxon>
        <taxon>Liliopsida</taxon>
        <taxon>Poales</taxon>
        <taxon>Poaceae</taxon>
        <taxon>PACMAD clade</taxon>
        <taxon>Panicoideae</taxon>
        <taxon>Panicodae</taxon>
        <taxon>Paniceae</taxon>
        <taxon>Panicinae</taxon>
        <taxon>Panicum</taxon>
        <taxon>Panicum sect. Hiantes</taxon>
    </lineage>
</organism>
<evidence type="ECO:0000313" key="3">
    <source>
        <dbReference type="EMBL" id="KAG2547552.1"/>
    </source>
</evidence>
<feature type="region of interest" description="Disordered" evidence="1">
    <location>
        <begin position="1"/>
        <end position="21"/>
    </location>
</feature>
<dbReference type="PANTHER" id="PTHR46328:SF34">
    <property type="entry name" value="PROTEIN FAR1-RELATED SEQUENCE 5-LIKE"/>
    <property type="match status" value="1"/>
</dbReference>
<name>A0A8T0NHE5_PANVG</name>
<dbReference type="Proteomes" id="UP000823388">
    <property type="component" value="Chromosome 9K"/>
</dbReference>
<reference evidence="3 4" key="1">
    <citation type="submission" date="2020-05" db="EMBL/GenBank/DDBJ databases">
        <title>WGS assembly of Panicum virgatum.</title>
        <authorList>
            <person name="Lovell J.T."/>
            <person name="Jenkins J."/>
            <person name="Shu S."/>
            <person name="Juenger T.E."/>
            <person name="Schmutz J."/>
        </authorList>
    </citation>
    <scope>NUCLEOTIDE SEQUENCE [LARGE SCALE GENOMIC DNA]</scope>
    <source>
        <strain evidence="4">cv. AP13</strain>
    </source>
</reference>
<dbReference type="PANTHER" id="PTHR46328">
    <property type="entry name" value="FAR-RED IMPAIRED RESPONSIVE (FAR1) FAMILY PROTEIN-RELATED"/>
    <property type="match status" value="1"/>
</dbReference>
<feature type="domain" description="FAR1" evidence="2">
    <location>
        <begin position="68"/>
        <end position="155"/>
    </location>
</feature>
<proteinExistence type="predicted"/>
<protein>
    <recommendedName>
        <fullName evidence="2">FAR1 domain-containing protein</fullName>
    </recommendedName>
</protein>
<dbReference type="EMBL" id="CM029053">
    <property type="protein sequence ID" value="KAG2547552.1"/>
    <property type="molecule type" value="Genomic_DNA"/>
</dbReference>
<accession>A0A8T0NHE5</accession>
<gene>
    <name evidence="3" type="ORF">PVAP13_9KG209400</name>
</gene>
<comment type="caution">
    <text evidence="3">The sequence shown here is derived from an EMBL/GenBank/DDBJ whole genome shotgun (WGS) entry which is preliminary data.</text>
</comment>
<dbReference type="AlphaFoldDB" id="A0A8T0NHE5"/>
<evidence type="ECO:0000259" key="2">
    <source>
        <dbReference type="Pfam" id="PF03101"/>
    </source>
</evidence>
<keyword evidence="4" id="KW-1185">Reference proteome</keyword>
<evidence type="ECO:0000256" key="1">
    <source>
        <dbReference type="SAM" id="MobiDB-lite"/>
    </source>
</evidence>
<dbReference type="OrthoDB" id="688325at2759"/>
<dbReference type="InterPro" id="IPR004330">
    <property type="entry name" value="FAR1_DNA_bnd_dom"/>
</dbReference>
<sequence length="233" mass="26090">MAVLSGHQSATTTPGQDGEAQGSSLLEAVLQPTANEDSVEEPNKENVNPIWVPQIGQKFRNLDDAWTFWVDYGGHVGFEVRKRYANESKYDGKITSCRFVCAKEGYRARDKRDHNTKNPRAKTRTGCPVRIGLTLDRVEGTYEVLDLVLAHNHVLHLPQTFHLLLSQRRISEVQAFEIEAADDSGIRPKAAHELASRMVGGAINLSYTCRDQKNYLQGRCQRELAYGQAGSMF</sequence>
<feature type="compositionally biased region" description="Polar residues" evidence="1">
    <location>
        <begin position="1"/>
        <end position="15"/>
    </location>
</feature>
<evidence type="ECO:0000313" key="4">
    <source>
        <dbReference type="Proteomes" id="UP000823388"/>
    </source>
</evidence>
<dbReference type="Pfam" id="PF03101">
    <property type="entry name" value="FAR1"/>
    <property type="match status" value="1"/>
</dbReference>